<feature type="transmembrane region" description="Helical" evidence="6">
    <location>
        <begin position="190"/>
        <end position="211"/>
    </location>
</feature>
<evidence type="ECO:0000256" key="1">
    <source>
        <dbReference type="ARBA" id="ARBA00004651"/>
    </source>
</evidence>
<dbReference type="CDD" id="cd13128">
    <property type="entry name" value="MATE_Wzx_like"/>
    <property type="match status" value="1"/>
</dbReference>
<feature type="transmembrane region" description="Helical" evidence="6">
    <location>
        <begin position="50"/>
        <end position="70"/>
    </location>
</feature>
<dbReference type="InterPro" id="IPR002797">
    <property type="entry name" value="Polysacc_synth"/>
</dbReference>
<feature type="transmembrane region" description="Helical" evidence="6">
    <location>
        <begin position="223"/>
        <end position="247"/>
    </location>
</feature>
<keyword evidence="8" id="KW-1185">Reference proteome</keyword>
<evidence type="ECO:0000256" key="4">
    <source>
        <dbReference type="ARBA" id="ARBA00022989"/>
    </source>
</evidence>
<dbReference type="PANTHER" id="PTHR30250">
    <property type="entry name" value="PST FAMILY PREDICTED COLANIC ACID TRANSPORTER"/>
    <property type="match status" value="1"/>
</dbReference>
<sequence>MITKFKKAFQDADFKEILTKGFSFLLLKVGGTIVGYLFTLFITLKFGANIYGVVAFSFSIFMIVSVVGKLGLDTNILKFFSDNENDKDSGLFYKSVLKSFVFSSVLSLLIFSFRYELVFQIFEVPKPQLLPYLPWVLAAIPLWSVNHISAGYLRAKKHTKSFAFFYNPARFLFSLLILSILYLITQDPIITVQAHFFAVLLSAICSFLLVSSQIKKKQKRSKVNSWSFMFSGIPMMFSSSILILLGWMDTFVMGIYEDDSEIGIYNVSLKVATLASFSLEAINAILAPKIAKDYLTNNSKNYKRLISFSTKLNFLISSFVIIAIILLKDILLGMFGIEFLAGATILIVFCFGQLINSFSGSVGVILQMTGKQKIYQNIVLVALVINLMLTFALTPIYGGVGAAIATVISMAFWNLGGAIYLKLYLNITSYFNPFKRDTK</sequence>
<keyword evidence="3 6" id="KW-0812">Transmembrane</keyword>
<dbReference type="AlphaFoldDB" id="A0A917E4C0"/>
<feature type="transmembrane region" description="Helical" evidence="6">
    <location>
        <begin position="403"/>
        <end position="425"/>
    </location>
</feature>
<gene>
    <name evidence="7" type="ORF">GCM10010831_00230</name>
</gene>
<proteinExistence type="predicted"/>
<dbReference type="GO" id="GO:0005886">
    <property type="term" value="C:plasma membrane"/>
    <property type="evidence" value="ECO:0007669"/>
    <property type="project" value="UniProtKB-SubCell"/>
</dbReference>
<keyword evidence="2" id="KW-1003">Cell membrane</keyword>
<accession>A0A917E4C0</accession>
<dbReference type="Pfam" id="PF01943">
    <property type="entry name" value="Polysacc_synt"/>
    <property type="match status" value="1"/>
</dbReference>
<dbReference type="EMBL" id="BMGL01000001">
    <property type="protein sequence ID" value="GGE02422.1"/>
    <property type="molecule type" value="Genomic_DNA"/>
</dbReference>
<evidence type="ECO:0000313" key="8">
    <source>
        <dbReference type="Proteomes" id="UP000599688"/>
    </source>
</evidence>
<feature type="transmembrane region" description="Helical" evidence="6">
    <location>
        <begin position="91"/>
        <end position="112"/>
    </location>
</feature>
<keyword evidence="4 6" id="KW-1133">Transmembrane helix</keyword>
<evidence type="ECO:0000256" key="3">
    <source>
        <dbReference type="ARBA" id="ARBA00022692"/>
    </source>
</evidence>
<dbReference type="RefSeq" id="WP_188404724.1">
    <property type="nucleotide sequence ID" value="NZ_BMGL01000001.1"/>
</dbReference>
<feature type="transmembrane region" description="Helical" evidence="6">
    <location>
        <begin position="308"/>
        <end position="327"/>
    </location>
</feature>
<evidence type="ECO:0000256" key="2">
    <source>
        <dbReference type="ARBA" id="ARBA00022475"/>
    </source>
</evidence>
<feature type="transmembrane region" description="Helical" evidence="6">
    <location>
        <begin position="132"/>
        <end position="153"/>
    </location>
</feature>
<name>A0A917E4C0_9FLAO</name>
<feature type="transmembrane region" description="Helical" evidence="6">
    <location>
        <begin position="21"/>
        <end position="44"/>
    </location>
</feature>
<feature type="transmembrane region" description="Helical" evidence="6">
    <location>
        <begin position="165"/>
        <end position="184"/>
    </location>
</feature>
<comment type="subcellular location">
    <subcellularLocation>
        <location evidence="1">Cell membrane</location>
        <topology evidence="1">Multi-pass membrane protein</topology>
    </subcellularLocation>
</comment>
<dbReference type="InterPro" id="IPR050833">
    <property type="entry name" value="Poly_Biosynth_Transport"/>
</dbReference>
<comment type="caution">
    <text evidence="7">The sequence shown here is derived from an EMBL/GenBank/DDBJ whole genome shotgun (WGS) entry which is preliminary data.</text>
</comment>
<evidence type="ECO:0000256" key="6">
    <source>
        <dbReference type="SAM" id="Phobius"/>
    </source>
</evidence>
<evidence type="ECO:0000256" key="5">
    <source>
        <dbReference type="ARBA" id="ARBA00023136"/>
    </source>
</evidence>
<dbReference type="PANTHER" id="PTHR30250:SF11">
    <property type="entry name" value="O-ANTIGEN TRANSPORTER-RELATED"/>
    <property type="match status" value="1"/>
</dbReference>
<protein>
    <submittedName>
        <fullName evidence="7">Polysaccharide biosynthesis related protein</fullName>
    </submittedName>
</protein>
<feature type="transmembrane region" description="Helical" evidence="6">
    <location>
        <begin position="267"/>
        <end position="287"/>
    </location>
</feature>
<feature type="transmembrane region" description="Helical" evidence="6">
    <location>
        <begin position="378"/>
        <end position="397"/>
    </location>
</feature>
<keyword evidence="5 6" id="KW-0472">Membrane</keyword>
<organism evidence="7 8">
    <name type="scientific">Psychroflexus salis</name>
    <dbReference type="NCBI Taxonomy" id="1526574"/>
    <lineage>
        <taxon>Bacteria</taxon>
        <taxon>Pseudomonadati</taxon>
        <taxon>Bacteroidota</taxon>
        <taxon>Flavobacteriia</taxon>
        <taxon>Flavobacteriales</taxon>
        <taxon>Flavobacteriaceae</taxon>
        <taxon>Psychroflexus</taxon>
    </lineage>
</organism>
<evidence type="ECO:0000313" key="7">
    <source>
        <dbReference type="EMBL" id="GGE02422.1"/>
    </source>
</evidence>
<reference evidence="7 8" key="1">
    <citation type="journal article" date="2014" name="Int. J. Syst. Evol. Microbiol.">
        <title>Complete genome sequence of Corynebacterium casei LMG S-19264T (=DSM 44701T), isolated from a smear-ripened cheese.</title>
        <authorList>
            <consortium name="US DOE Joint Genome Institute (JGI-PGF)"/>
            <person name="Walter F."/>
            <person name="Albersmeier A."/>
            <person name="Kalinowski J."/>
            <person name="Ruckert C."/>
        </authorList>
    </citation>
    <scope>NUCLEOTIDE SEQUENCE [LARGE SCALE GENOMIC DNA]</scope>
    <source>
        <strain evidence="7 8">CGMCC 1.12925</strain>
    </source>
</reference>
<dbReference type="Proteomes" id="UP000599688">
    <property type="component" value="Unassembled WGS sequence"/>
</dbReference>
<feature type="transmembrane region" description="Helical" evidence="6">
    <location>
        <begin position="339"/>
        <end position="366"/>
    </location>
</feature>